<evidence type="ECO:0000256" key="1">
    <source>
        <dbReference type="ARBA" id="ARBA00022741"/>
    </source>
</evidence>
<feature type="domain" description="Protein kinase" evidence="3">
    <location>
        <begin position="1"/>
        <end position="107"/>
    </location>
</feature>
<dbReference type="SMART" id="SM00219">
    <property type="entry name" value="TyrKc"/>
    <property type="match status" value="1"/>
</dbReference>
<dbReference type="PANTHER" id="PTHR24418">
    <property type="entry name" value="TYROSINE-PROTEIN KINASE"/>
    <property type="match status" value="1"/>
</dbReference>
<evidence type="ECO:0000313" key="4">
    <source>
        <dbReference type="Proteomes" id="UP000887540"/>
    </source>
</evidence>
<evidence type="ECO:0000256" key="2">
    <source>
        <dbReference type="ARBA" id="ARBA00022840"/>
    </source>
</evidence>
<dbReference type="SUPFAM" id="SSF56112">
    <property type="entry name" value="Protein kinase-like (PK-like)"/>
    <property type="match status" value="1"/>
</dbReference>
<dbReference type="WBParaSite" id="ACRNAN_scaffold8591.g27016.t1">
    <property type="protein sequence ID" value="ACRNAN_scaffold8591.g27016.t1"/>
    <property type="gene ID" value="ACRNAN_scaffold8591.g27016"/>
</dbReference>
<sequence length="144" mass="16593">MEYQQNSDTPFPFGWCPPEVLLSRKYSNASDVWAFGVTLWELFSCGENPYAGMNRQEVLEYIGKERLKKPKNCSEEIYKIMRKCWEYDAAKRSNWLVLADALQDCKFPIATAIMPSTMHGYGFVDTKVGHGYIVINDVYVKSLI</sequence>
<keyword evidence="4" id="KW-1185">Reference proteome</keyword>
<organism evidence="4 5">
    <name type="scientific">Acrobeloides nanus</name>
    <dbReference type="NCBI Taxonomy" id="290746"/>
    <lineage>
        <taxon>Eukaryota</taxon>
        <taxon>Metazoa</taxon>
        <taxon>Ecdysozoa</taxon>
        <taxon>Nematoda</taxon>
        <taxon>Chromadorea</taxon>
        <taxon>Rhabditida</taxon>
        <taxon>Tylenchina</taxon>
        <taxon>Cephalobomorpha</taxon>
        <taxon>Cephaloboidea</taxon>
        <taxon>Cephalobidae</taxon>
        <taxon>Acrobeloides</taxon>
    </lineage>
</organism>
<evidence type="ECO:0000313" key="5">
    <source>
        <dbReference type="WBParaSite" id="ACRNAN_scaffold8591.g27016.t1"/>
    </source>
</evidence>
<dbReference type="GO" id="GO:0004713">
    <property type="term" value="F:protein tyrosine kinase activity"/>
    <property type="evidence" value="ECO:0007669"/>
    <property type="project" value="InterPro"/>
</dbReference>
<dbReference type="InterPro" id="IPR001245">
    <property type="entry name" value="Ser-Thr/Tyr_kinase_cat_dom"/>
</dbReference>
<evidence type="ECO:0000259" key="3">
    <source>
        <dbReference type="PROSITE" id="PS50011"/>
    </source>
</evidence>
<dbReference type="Pfam" id="PF07714">
    <property type="entry name" value="PK_Tyr_Ser-Thr"/>
    <property type="match status" value="1"/>
</dbReference>
<reference evidence="5" key="1">
    <citation type="submission" date="2022-11" db="UniProtKB">
        <authorList>
            <consortium name="WormBaseParasite"/>
        </authorList>
    </citation>
    <scope>IDENTIFICATION</scope>
</reference>
<dbReference type="GO" id="GO:0005524">
    <property type="term" value="F:ATP binding"/>
    <property type="evidence" value="ECO:0007669"/>
    <property type="project" value="UniProtKB-KW"/>
</dbReference>
<keyword evidence="2" id="KW-0067">ATP-binding</keyword>
<dbReference type="InterPro" id="IPR020635">
    <property type="entry name" value="Tyr_kinase_cat_dom"/>
</dbReference>
<dbReference type="InterPro" id="IPR000719">
    <property type="entry name" value="Prot_kinase_dom"/>
</dbReference>
<dbReference type="PROSITE" id="PS50011">
    <property type="entry name" value="PROTEIN_KINASE_DOM"/>
    <property type="match status" value="1"/>
</dbReference>
<accession>A0A914EJJ2</accession>
<dbReference type="InterPro" id="IPR050198">
    <property type="entry name" value="Non-receptor_tyrosine_kinases"/>
</dbReference>
<dbReference type="Gene3D" id="1.10.510.10">
    <property type="entry name" value="Transferase(Phosphotransferase) domain 1"/>
    <property type="match status" value="1"/>
</dbReference>
<dbReference type="InterPro" id="IPR011009">
    <property type="entry name" value="Kinase-like_dom_sf"/>
</dbReference>
<dbReference type="Proteomes" id="UP000887540">
    <property type="component" value="Unplaced"/>
</dbReference>
<protein>
    <submittedName>
        <fullName evidence="5">Protein kinase domain-containing protein</fullName>
    </submittedName>
</protein>
<keyword evidence="1" id="KW-0547">Nucleotide-binding</keyword>
<proteinExistence type="predicted"/>
<dbReference type="AlphaFoldDB" id="A0A914EJJ2"/>
<name>A0A914EJJ2_9BILA</name>